<name>A0A6G1X9D5_9BACI</name>
<evidence type="ECO:0000313" key="2">
    <source>
        <dbReference type="EMBL" id="MRG87539.1"/>
    </source>
</evidence>
<evidence type="ECO:0000256" key="1">
    <source>
        <dbReference type="SAM" id="Phobius"/>
    </source>
</evidence>
<keyword evidence="3" id="KW-1185">Reference proteome</keyword>
<organism evidence="2 3">
    <name type="scientific">Salinibacillus xinjiangensis</name>
    <dbReference type="NCBI Taxonomy" id="1229268"/>
    <lineage>
        <taxon>Bacteria</taxon>
        <taxon>Bacillati</taxon>
        <taxon>Bacillota</taxon>
        <taxon>Bacilli</taxon>
        <taxon>Bacillales</taxon>
        <taxon>Bacillaceae</taxon>
        <taxon>Salinibacillus</taxon>
    </lineage>
</organism>
<dbReference type="OrthoDB" id="9782703at2"/>
<dbReference type="RefSeq" id="WP_153729417.1">
    <property type="nucleotide sequence ID" value="NZ_WJNH01000009.1"/>
</dbReference>
<accession>A0A6G1X9D5</accession>
<keyword evidence="1" id="KW-1133">Transmembrane helix</keyword>
<keyword evidence="1" id="KW-0812">Transmembrane</keyword>
<evidence type="ECO:0000313" key="3">
    <source>
        <dbReference type="Proteomes" id="UP000480185"/>
    </source>
</evidence>
<sequence length="362" mass="42227">MDHKRIDEELRQRAEKEDIKVPFHVEEKIKQTFVQLSESPSRKGNHRFFPGAKYWLCGVASVLFAVILLSYFQGQSPFTDTPSQQPGGEEVSAVFSDEDDLPVELEDAVQSMVRTHILSNTQLSINKEDIEIITSIKQDGRWYVMSKYYNQEQFMVPYIPLIEVKFREDGSVEGRTLSINHTIRTINDYDHKYIENEGIGFGTVAGRDLEYIEKVRIKTEDETFISHPHNGGFIYKSNTEPEKIEFIADTGKVMRTMETFNFDEQYPLISKDEGSLSLLIVDENKQQFDWKEFNQKVFVENGIRQNVSTSKSVDSLESINEKYKFLNLEKSPAYVVFDHKEMIYKTYNLEDLIEFLKQREEK</sequence>
<reference evidence="2 3" key="1">
    <citation type="submission" date="2019-11" db="EMBL/GenBank/DDBJ databases">
        <authorList>
            <person name="Li J."/>
        </authorList>
    </citation>
    <scope>NUCLEOTIDE SEQUENCE [LARGE SCALE GENOMIC DNA]</scope>
    <source>
        <strain evidence="2 3">J4</strain>
    </source>
</reference>
<feature type="transmembrane region" description="Helical" evidence="1">
    <location>
        <begin position="52"/>
        <end position="72"/>
    </location>
</feature>
<proteinExistence type="predicted"/>
<dbReference type="EMBL" id="WJNH01000009">
    <property type="protein sequence ID" value="MRG87539.1"/>
    <property type="molecule type" value="Genomic_DNA"/>
</dbReference>
<protein>
    <submittedName>
        <fullName evidence="2">Uncharacterized protein</fullName>
    </submittedName>
</protein>
<dbReference type="AlphaFoldDB" id="A0A6G1X9D5"/>
<dbReference type="Proteomes" id="UP000480185">
    <property type="component" value="Unassembled WGS sequence"/>
</dbReference>
<gene>
    <name evidence="2" type="ORF">GH754_14700</name>
</gene>
<comment type="caution">
    <text evidence="2">The sequence shown here is derived from an EMBL/GenBank/DDBJ whole genome shotgun (WGS) entry which is preliminary data.</text>
</comment>
<keyword evidence="1" id="KW-0472">Membrane</keyword>